<dbReference type="PANTHER" id="PTHR38011">
    <property type="entry name" value="DIHYDROFOLATE REDUCTASE FAMILY PROTEIN (AFU_ORTHOLOGUE AFUA_8G06820)"/>
    <property type="match status" value="1"/>
</dbReference>
<dbReference type="InterPro" id="IPR002734">
    <property type="entry name" value="RibDG_C"/>
</dbReference>
<gene>
    <name evidence="2" type="ORF">GCM10023335_21250</name>
</gene>
<feature type="domain" description="Bacterial bifunctional deaminase-reductase C-terminal" evidence="1">
    <location>
        <begin position="4"/>
        <end position="164"/>
    </location>
</feature>
<comment type="caution">
    <text evidence="2">The sequence shown here is derived from an EMBL/GenBank/DDBJ whole genome shotgun (WGS) entry which is preliminary data.</text>
</comment>
<dbReference type="InterPro" id="IPR050765">
    <property type="entry name" value="Riboflavin_Biosynth_HTPR"/>
</dbReference>
<sequence>MTASVVWHTTMSLDGFVAGPDDAMDWVFDLTDRSPAGDRTIRTTGAVLAGRRTYETGRNSRHRPYGGAWSGPVFVLTHRPADDPDVTFLSTDLPEAVDTARAAADGRNLVLLGARLGSQCLQRGLVDEILVHLAPVLLGDGIRLYDAPGGERVRLRRTECSAAGQITDLRFRPADIERQP</sequence>
<dbReference type="Gene3D" id="3.40.430.10">
    <property type="entry name" value="Dihydrofolate Reductase, subunit A"/>
    <property type="match status" value="1"/>
</dbReference>
<accession>A0ABP9IR42</accession>
<dbReference type="Proteomes" id="UP001501759">
    <property type="component" value="Unassembled WGS sequence"/>
</dbReference>
<keyword evidence="3" id="KW-1185">Reference proteome</keyword>
<organism evidence="2 3">
    <name type="scientific">Streptomyces siamensis</name>
    <dbReference type="NCBI Taxonomy" id="1274986"/>
    <lineage>
        <taxon>Bacteria</taxon>
        <taxon>Bacillati</taxon>
        <taxon>Actinomycetota</taxon>
        <taxon>Actinomycetes</taxon>
        <taxon>Kitasatosporales</taxon>
        <taxon>Streptomycetaceae</taxon>
        <taxon>Streptomyces</taxon>
    </lineage>
</organism>
<dbReference type="EMBL" id="BAABKB010000004">
    <property type="protein sequence ID" value="GAA5004801.1"/>
    <property type="molecule type" value="Genomic_DNA"/>
</dbReference>
<proteinExistence type="predicted"/>
<dbReference type="Pfam" id="PF01872">
    <property type="entry name" value="RibD_C"/>
    <property type="match status" value="1"/>
</dbReference>
<reference evidence="3" key="1">
    <citation type="journal article" date="2019" name="Int. J. Syst. Evol. Microbiol.">
        <title>The Global Catalogue of Microorganisms (GCM) 10K type strain sequencing project: providing services to taxonomists for standard genome sequencing and annotation.</title>
        <authorList>
            <consortium name="The Broad Institute Genomics Platform"/>
            <consortium name="The Broad Institute Genome Sequencing Center for Infectious Disease"/>
            <person name="Wu L."/>
            <person name="Ma J."/>
        </authorList>
    </citation>
    <scope>NUCLEOTIDE SEQUENCE [LARGE SCALE GENOMIC DNA]</scope>
    <source>
        <strain evidence="3">JCM 18409</strain>
    </source>
</reference>
<evidence type="ECO:0000313" key="3">
    <source>
        <dbReference type="Proteomes" id="UP001501759"/>
    </source>
</evidence>
<evidence type="ECO:0000313" key="2">
    <source>
        <dbReference type="EMBL" id="GAA5004801.1"/>
    </source>
</evidence>
<dbReference type="RefSeq" id="WP_345645137.1">
    <property type="nucleotide sequence ID" value="NZ_BAABKB010000004.1"/>
</dbReference>
<name>A0ABP9IR42_9ACTN</name>
<evidence type="ECO:0000259" key="1">
    <source>
        <dbReference type="Pfam" id="PF01872"/>
    </source>
</evidence>
<protein>
    <submittedName>
        <fullName evidence="2">Dihydrofolate reductase family protein</fullName>
    </submittedName>
</protein>
<dbReference type="SUPFAM" id="SSF53597">
    <property type="entry name" value="Dihydrofolate reductase-like"/>
    <property type="match status" value="1"/>
</dbReference>
<dbReference type="InterPro" id="IPR024072">
    <property type="entry name" value="DHFR-like_dom_sf"/>
</dbReference>
<dbReference type="PANTHER" id="PTHR38011:SF11">
    <property type="entry name" value="2,5-DIAMINO-6-RIBOSYLAMINO-4(3H)-PYRIMIDINONE 5'-PHOSPHATE REDUCTASE"/>
    <property type="match status" value="1"/>
</dbReference>